<evidence type="ECO:0000256" key="2">
    <source>
        <dbReference type="SAM" id="Coils"/>
    </source>
</evidence>
<gene>
    <name evidence="5" type="ORF">So717_00890</name>
</gene>
<reference evidence="5 6" key="1">
    <citation type="submission" date="2019-12" db="EMBL/GenBank/DDBJ databases">
        <title>Roseobacter cerasinus sp. nov., isolated from seawater around aquaculture.</title>
        <authorList>
            <person name="Muramatsu S."/>
            <person name="Takabe Y."/>
            <person name="Mori K."/>
            <person name="Takaichi S."/>
            <person name="Hanada S."/>
        </authorList>
    </citation>
    <scope>NUCLEOTIDE SEQUENCE [LARGE SCALE GENOMIC DNA]</scope>
    <source>
        <strain evidence="5 6">AI77</strain>
    </source>
</reference>
<dbReference type="Gene3D" id="2.40.30.170">
    <property type="match status" value="1"/>
</dbReference>
<dbReference type="InterPro" id="IPR006143">
    <property type="entry name" value="RND_pump_MFP"/>
</dbReference>
<dbReference type="PANTHER" id="PTHR30469:SF11">
    <property type="entry name" value="BLL4320 PROTEIN"/>
    <property type="match status" value="1"/>
</dbReference>
<dbReference type="Gene3D" id="1.10.287.470">
    <property type="entry name" value="Helix hairpin bin"/>
    <property type="match status" value="1"/>
</dbReference>
<evidence type="ECO:0000313" key="6">
    <source>
        <dbReference type="Proteomes" id="UP000436522"/>
    </source>
</evidence>
<dbReference type="FunFam" id="2.40.30.170:FF:000010">
    <property type="entry name" value="Efflux RND transporter periplasmic adaptor subunit"/>
    <property type="match status" value="1"/>
</dbReference>
<dbReference type="EMBL" id="BLIV01000001">
    <property type="protein sequence ID" value="GFE48336.1"/>
    <property type="molecule type" value="Genomic_DNA"/>
</dbReference>
<keyword evidence="6" id="KW-1185">Reference proteome</keyword>
<dbReference type="NCBIfam" id="TIGR01730">
    <property type="entry name" value="RND_mfp"/>
    <property type="match status" value="1"/>
</dbReference>
<feature type="domain" description="CusB-like beta-barrel" evidence="4">
    <location>
        <begin position="150"/>
        <end position="221"/>
    </location>
</feature>
<accession>A0A640VQ51</accession>
<dbReference type="InterPro" id="IPR058625">
    <property type="entry name" value="MdtA-like_BSH"/>
</dbReference>
<dbReference type="PANTHER" id="PTHR30469">
    <property type="entry name" value="MULTIDRUG RESISTANCE PROTEIN MDTA"/>
    <property type="match status" value="1"/>
</dbReference>
<protein>
    <submittedName>
        <fullName evidence="5">Uncharacterized protein</fullName>
    </submittedName>
</protein>
<evidence type="ECO:0000313" key="5">
    <source>
        <dbReference type="EMBL" id="GFE48336.1"/>
    </source>
</evidence>
<feature type="domain" description="Multidrug resistance protein MdtA-like barrel-sandwich hybrid" evidence="3">
    <location>
        <begin position="15"/>
        <end position="141"/>
    </location>
</feature>
<keyword evidence="2" id="KW-0175">Coiled coil</keyword>
<name>A0A640VQ51_9RHOB</name>
<dbReference type="InterPro" id="IPR058792">
    <property type="entry name" value="Beta-barrel_RND_2"/>
</dbReference>
<feature type="coiled-coil region" evidence="2">
    <location>
        <begin position="80"/>
        <end position="107"/>
    </location>
</feature>
<dbReference type="GO" id="GO:1990281">
    <property type="term" value="C:efflux pump complex"/>
    <property type="evidence" value="ECO:0007669"/>
    <property type="project" value="TreeGrafter"/>
</dbReference>
<dbReference type="SUPFAM" id="SSF111369">
    <property type="entry name" value="HlyD-like secretion proteins"/>
    <property type="match status" value="1"/>
</dbReference>
<evidence type="ECO:0000256" key="1">
    <source>
        <dbReference type="ARBA" id="ARBA00009477"/>
    </source>
</evidence>
<organism evidence="5 6">
    <name type="scientific">Roseobacter cerasinus</name>
    <dbReference type="NCBI Taxonomy" id="2602289"/>
    <lineage>
        <taxon>Bacteria</taxon>
        <taxon>Pseudomonadati</taxon>
        <taxon>Pseudomonadota</taxon>
        <taxon>Alphaproteobacteria</taxon>
        <taxon>Rhodobacterales</taxon>
        <taxon>Roseobacteraceae</taxon>
        <taxon>Roseobacter</taxon>
    </lineage>
</organism>
<dbReference type="Pfam" id="PF25917">
    <property type="entry name" value="BSH_RND"/>
    <property type="match status" value="1"/>
</dbReference>
<sequence>MSETAQAVGSAEALRSVSVVPFESGVVMDVAVASGDMVSAGDLLARLDADAEEIARARAAVTLRLAEAEHARYARLAASNVASQTELDTLRAERDDAELALREADVALQHRSIFSPISGVVGIVPIETGDYVSTTTEIAMVDDRSQVVVDFWLPERYVSMLALGQEVTARAQALADLDFTGQVSAIGSRVQVDSRTIQVRALIDNPDDLIRPGMSFSVTIAFGGEAYLAVEPLAVNWDAEGSYVWAVDDGIATRISATIVQRNVDTVLISSDIAVGTQVVTEGVLNVRDGASVDVQGAFVPEGRAPQEENNRTDLSPPVVIEAEG</sequence>
<dbReference type="AlphaFoldDB" id="A0A640VQ51"/>
<comment type="similarity">
    <text evidence="1">Belongs to the membrane fusion protein (MFP) (TC 8.A.1) family.</text>
</comment>
<proteinExistence type="inferred from homology"/>
<dbReference type="Proteomes" id="UP000436522">
    <property type="component" value="Unassembled WGS sequence"/>
</dbReference>
<dbReference type="Gene3D" id="2.40.420.20">
    <property type="match status" value="1"/>
</dbReference>
<evidence type="ECO:0000259" key="3">
    <source>
        <dbReference type="Pfam" id="PF25917"/>
    </source>
</evidence>
<dbReference type="Pfam" id="PF25954">
    <property type="entry name" value="Beta-barrel_RND_2"/>
    <property type="match status" value="1"/>
</dbReference>
<dbReference type="Gene3D" id="2.40.50.100">
    <property type="match status" value="1"/>
</dbReference>
<evidence type="ECO:0000259" key="4">
    <source>
        <dbReference type="Pfam" id="PF25954"/>
    </source>
</evidence>
<comment type="caution">
    <text evidence="5">The sequence shown here is derived from an EMBL/GenBank/DDBJ whole genome shotgun (WGS) entry which is preliminary data.</text>
</comment>
<dbReference type="GO" id="GO:0015562">
    <property type="term" value="F:efflux transmembrane transporter activity"/>
    <property type="evidence" value="ECO:0007669"/>
    <property type="project" value="TreeGrafter"/>
</dbReference>